<dbReference type="SUPFAM" id="SSF49562">
    <property type="entry name" value="C2 domain (Calcium/lipid-binding domain, CaLB)"/>
    <property type="match status" value="1"/>
</dbReference>
<evidence type="ECO:0000256" key="2">
    <source>
        <dbReference type="SAM" id="MobiDB-lite"/>
    </source>
</evidence>
<feature type="compositionally biased region" description="Low complexity" evidence="2">
    <location>
        <begin position="787"/>
        <end position="800"/>
    </location>
</feature>
<keyword evidence="6" id="KW-1185">Reference proteome</keyword>
<dbReference type="InterPro" id="IPR027417">
    <property type="entry name" value="P-loop_NTPase"/>
</dbReference>
<feature type="domain" description="C2" evidence="3">
    <location>
        <begin position="43"/>
        <end position="110"/>
    </location>
</feature>
<dbReference type="SUPFAM" id="SSF52540">
    <property type="entry name" value="P-loop containing nucleoside triphosphate hydrolases"/>
    <property type="match status" value="1"/>
</dbReference>
<dbReference type="InterPro" id="IPR035892">
    <property type="entry name" value="C2_domain_sf"/>
</dbReference>
<feature type="region of interest" description="Disordered" evidence="2">
    <location>
        <begin position="735"/>
        <end position="830"/>
    </location>
</feature>
<dbReference type="EMBL" id="KN835157">
    <property type="protein sequence ID" value="KIK46579.1"/>
    <property type="molecule type" value="Genomic_DNA"/>
</dbReference>
<dbReference type="InterPro" id="IPR000008">
    <property type="entry name" value="C2_dom"/>
</dbReference>
<dbReference type="Proteomes" id="UP000054485">
    <property type="component" value="Unassembled WGS sequence"/>
</dbReference>
<organism evidence="5 6">
    <name type="scientific">Suillus luteus UH-Slu-Lm8-n1</name>
    <dbReference type="NCBI Taxonomy" id="930992"/>
    <lineage>
        <taxon>Eukaryota</taxon>
        <taxon>Fungi</taxon>
        <taxon>Dikarya</taxon>
        <taxon>Basidiomycota</taxon>
        <taxon>Agaricomycotina</taxon>
        <taxon>Agaricomycetes</taxon>
        <taxon>Agaricomycetidae</taxon>
        <taxon>Boletales</taxon>
        <taxon>Suillineae</taxon>
        <taxon>Suillaceae</taxon>
        <taxon>Suillus</taxon>
    </lineage>
</organism>
<dbReference type="PANTHER" id="PTHR10039">
    <property type="entry name" value="AMELOGENIN"/>
    <property type="match status" value="1"/>
</dbReference>
<dbReference type="STRING" id="930992.A0A0D0BA48"/>
<feature type="domain" description="C2" evidence="3">
    <location>
        <begin position="194"/>
        <end position="278"/>
    </location>
</feature>
<sequence>MTALQQINISMTSQLAPEMYGVQISDIDLHHLPKIGWLNVDHQFYVEISVDDVNAGKTSCTTPEKPSSMPWSGKHIFNVRNSTTLTLKVFAHRQLHDDQYIGMVRGCVEEFLTYPGAILEQLKCINPQGNEELLRASLEFKLTPILGAGRPAGGSQCTDAGHKEAIWKGPLATHGYGDAVRAPCPPAVQISDIDLHHLPRISLFSTHDSFYVHASVDGHDHKSTTAEKPHSLPWTTELKLNVQASSIISLKVFAKRRLHGDQYIGMVQEGVETLLAHSRTKIYRLVSFDRHGNKHFLCASMEFKIMPLHNAIEHGTNEHAENQIAREIDAPEDTSDMPAMGGYGSNEPWKASTEQVVGVIATEVLTPLLDKINIFVQLAGKFAEAHPYTKMAFMVLTAVYQLVDAQFARDRSIRRLVTAMHETYSLVSGVEELRRVESQEKTINSLARQTIECSYFIRDYMQNKSGWKQSLSNALSNLDDKILWYEATFKELKNALQQQATITTELCVFRVHDLLVDHATKTDLDAMHYAFGASIESQKIGDAPPRSDIVESITSWVNQDNEQQIYLLLGPKGSGKSTIAHTIARQFDAIVRLGSSYCFSRAARDKRNSTNLFSTIARDLADYDPQYMKALWGTVKDKRALRETINPLIQFNRFILIPASQMTCIGPVLVVIDGLEYSGSESARKDLLIALAEKGAELPRNFKLLVTCRPEEDICAAFEGKSHVIQNHLKHHADPTLVPPSISGRNQTNRPGFRPPTPPLSIPEFTQSKSSLGANSSMTVPSETTPISGISGSGSAVSAVFDTWDDDCDSTESPPSSASSFNEVSQPSRRNAVVQVTRRSQEFITVEQISETGGRTIKETNLEKLESWIVEQHDHPQSGLLLKELGFVASAEPPNDLPPIIGTIGLSGCSSCLPQRPRQKQVRAKTLVRHSTNVDGSEILGRGDDLACR</sequence>
<evidence type="ECO:0000313" key="6">
    <source>
        <dbReference type="Proteomes" id="UP000054485"/>
    </source>
</evidence>
<accession>A0A0D0BA48</accession>
<dbReference type="AlphaFoldDB" id="A0A0D0BA48"/>
<gene>
    <name evidence="5" type="ORF">CY34DRAFT_800257</name>
</gene>
<dbReference type="Gene3D" id="3.40.50.300">
    <property type="entry name" value="P-loop containing nucleotide triphosphate hydrolases"/>
    <property type="match status" value="1"/>
</dbReference>
<name>A0A0D0BA48_9AGAM</name>
<dbReference type="InParanoid" id="A0A0D0BA48"/>
<feature type="domain" description="Nephrocystin 3-like N-terminal" evidence="4">
    <location>
        <begin position="552"/>
        <end position="709"/>
    </location>
</feature>
<reference evidence="6" key="2">
    <citation type="submission" date="2015-01" db="EMBL/GenBank/DDBJ databases">
        <title>Evolutionary Origins and Diversification of the Mycorrhizal Mutualists.</title>
        <authorList>
            <consortium name="DOE Joint Genome Institute"/>
            <consortium name="Mycorrhizal Genomics Consortium"/>
            <person name="Kohler A."/>
            <person name="Kuo A."/>
            <person name="Nagy L.G."/>
            <person name="Floudas D."/>
            <person name="Copeland A."/>
            <person name="Barry K.W."/>
            <person name="Cichocki N."/>
            <person name="Veneault-Fourrey C."/>
            <person name="LaButti K."/>
            <person name="Lindquist E.A."/>
            <person name="Lipzen A."/>
            <person name="Lundell T."/>
            <person name="Morin E."/>
            <person name="Murat C."/>
            <person name="Riley R."/>
            <person name="Ohm R."/>
            <person name="Sun H."/>
            <person name="Tunlid A."/>
            <person name="Henrissat B."/>
            <person name="Grigoriev I.V."/>
            <person name="Hibbett D.S."/>
            <person name="Martin F."/>
        </authorList>
    </citation>
    <scope>NUCLEOTIDE SEQUENCE [LARGE SCALE GENOMIC DNA]</scope>
    <source>
        <strain evidence="6">UH-Slu-Lm8-n1</strain>
    </source>
</reference>
<dbReference type="Pfam" id="PF24883">
    <property type="entry name" value="NPHP3_N"/>
    <property type="match status" value="1"/>
</dbReference>
<reference evidence="5 6" key="1">
    <citation type="submission" date="2014-04" db="EMBL/GenBank/DDBJ databases">
        <authorList>
            <consortium name="DOE Joint Genome Institute"/>
            <person name="Kuo A."/>
            <person name="Ruytinx J."/>
            <person name="Rineau F."/>
            <person name="Colpaert J."/>
            <person name="Kohler A."/>
            <person name="Nagy L.G."/>
            <person name="Floudas D."/>
            <person name="Copeland A."/>
            <person name="Barry K.W."/>
            <person name="Cichocki N."/>
            <person name="Veneault-Fourrey C."/>
            <person name="LaButti K."/>
            <person name="Lindquist E.A."/>
            <person name="Lipzen A."/>
            <person name="Lundell T."/>
            <person name="Morin E."/>
            <person name="Murat C."/>
            <person name="Sun H."/>
            <person name="Tunlid A."/>
            <person name="Henrissat B."/>
            <person name="Grigoriev I.V."/>
            <person name="Hibbett D.S."/>
            <person name="Martin F."/>
            <person name="Nordberg H.P."/>
            <person name="Cantor M.N."/>
            <person name="Hua S.X."/>
        </authorList>
    </citation>
    <scope>NUCLEOTIDE SEQUENCE [LARGE SCALE GENOMIC DNA]</scope>
    <source>
        <strain evidence="5 6">UH-Slu-Lm8-n1</strain>
    </source>
</reference>
<evidence type="ECO:0000313" key="5">
    <source>
        <dbReference type="EMBL" id="KIK46579.1"/>
    </source>
</evidence>
<dbReference type="Gene3D" id="2.60.40.150">
    <property type="entry name" value="C2 domain"/>
    <property type="match status" value="1"/>
</dbReference>
<evidence type="ECO:0000259" key="4">
    <source>
        <dbReference type="Pfam" id="PF24883"/>
    </source>
</evidence>
<dbReference type="InterPro" id="IPR056884">
    <property type="entry name" value="NPHP3-like_N"/>
</dbReference>
<feature type="compositionally biased region" description="Polar residues" evidence="2">
    <location>
        <begin position="764"/>
        <end position="786"/>
    </location>
</feature>
<evidence type="ECO:0000259" key="3">
    <source>
        <dbReference type="Pfam" id="PF00168"/>
    </source>
</evidence>
<dbReference type="OrthoDB" id="3248304at2759"/>
<proteinExistence type="predicted"/>
<keyword evidence="1" id="KW-0677">Repeat</keyword>
<protein>
    <submittedName>
        <fullName evidence="5">Uncharacterized protein</fullName>
    </submittedName>
</protein>
<dbReference type="HOGENOM" id="CLU_012631_0_0_1"/>
<dbReference type="Pfam" id="PF00168">
    <property type="entry name" value="C2"/>
    <property type="match status" value="2"/>
</dbReference>
<feature type="compositionally biased region" description="Low complexity" evidence="2">
    <location>
        <begin position="811"/>
        <end position="825"/>
    </location>
</feature>
<evidence type="ECO:0000256" key="1">
    <source>
        <dbReference type="ARBA" id="ARBA00022737"/>
    </source>
</evidence>